<dbReference type="PANTHER" id="PTHR15245:SF20">
    <property type="entry name" value="SYMPLEKIN"/>
    <property type="match status" value="1"/>
</dbReference>
<dbReference type="OrthoDB" id="331600at2759"/>
<dbReference type="Proteomes" id="UP000749646">
    <property type="component" value="Unassembled WGS sequence"/>
</dbReference>
<dbReference type="PANTHER" id="PTHR15245">
    <property type="entry name" value="SYMPLEKIN-RELATED"/>
    <property type="match status" value="1"/>
</dbReference>
<dbReference type="GO" id="GO:0005847">
    <property type="term" value="C:mRNA cleavage and polyadenylation specificity factor complex"/>
    <property type="evidence" value="ECO:0007669"/>
    <property type="project" value="TreeGrafter"/>
</dbReference>
<proteinExistence type="predicted"/>
<dbReference type="AlphaFoldDB" id="A0A9P6M631"/>
<comment type="caution">
    <text evidence="1">The sequence shown here is derived from an EMBL/GenBank/DDBJ whole genome shotgun (WGS) entry which is preliminary data.</text>
</comment>
<keyword evidence="2" id="KW-1185">Reference proteome</keyword>
<protein>
    <submittedName>
        <fullName evidence="1">Uncharacterized protein</fullName>
    </submittedName>
</protein>
<sequence length="261" mass="29511">ILEGITAGANLLHARDRGLSRFLLEVPELPDGAVDMLQKYCDDPVRAQLGIGCLRDIVNLRPPSRPRALDTLLSYTTYREKQQRSMAIVTTKKWYLEHPTVGTKVEEYALSQLEILKVYPVPRLEANVPQQLKMEDVESAVSPILAENADRIIKQEVVEESLSRGRADDTTLTPAVGQRATTERGFAEAEEDIGRLLELYFSLCAKNHSLLEVLLRYYSSYEPFVQRVIRQKIQPLIKSIKSDSTKLLALIRDFPMGAEML</sequence>
<feature type="non-terminal residue" evidence="1">
    <location>
        <position position="1"/>
    </location>
</feature>
<dbReference type="EMBL" id="JAAAHW010005665">
    <property type="protein sequence ID" value="KAF9967156.1"/>
    <property type="molecule type" value="Genomic_DNA"/>
</dbReference>
<feature type="non-terminal residue" evidence="1">
    <location>
        <position position="261"/>
    </location>
</feature>
<reference evidence="1" key="1">
    <citation type="journal article" date="2020" name="Fungal Divers.">
        <title>Resolving the Mortierellaceae phylogeny through synthesis of multi-gene phylogenetics and phylogenomics.</title>
        <authorList>
            <person name="Vandepol N."/>
            <person name="Liber J."/>
            <person name="Desiro A."/>
            <person name="Na H."/>
            <person name="Kennedy M."/>
            <person name="Barry K."/>
            <person name="Grigoriev I.V."/>
            <person name="Miller A.N."/>
            <person name="O'Donnell K."/>
            <person name="Stajich J.E."/>
            <person name="Bonito G."/>
        </authorList>
    </citation>
    <scope>NUCLEOTIDE SEQUENCE</scope>
    <source>
        <strain evidence="1">MES-2147</strain>
    </source>
</reference>
<dbReference type="InterPro" id="IPR021850">
    <property type="entry name" value="Symplekin/Pta1"/>
</dbReference>
<accession>A0A9P6M631</accession>
<name>A0A9P6M631_9FUNG</name>
<evidence type="ECO:0000313" key="1">
    <source>
        <dbReference type="EMBL" id="KAF9967156.1"/>
    </source>
</evidence>
<evidence type="ECO:0000313" key="2">
    <source>
        <dbReference type="Proteomes" id="UP000749646"/>
    </source>
</evidence>
<organism evidence="1 2">
    <name type="scientific">Modicella reniformis</name>
    <dbReference type="NCBI Taxonomy" id="1440133"/>
    <lineage>
        <taxon>Eukaryota</taxon>
        <taxon>Fungi</taxon>
        <taxon>Fungi incertae sedis</taxon>
        <taxon>Mucoromycota</taxon>
        <taxon>Mortierellomycotina</taxon>
        <taxon>Mortierellomycetes</taxon>
        <taxon>Mortierellales</taxon>
        <taxon>Mortierellaceae</taxon>
        <taxon>Modicella</taxon>
    </lineage>
</organism>
<gene>
    <name evidence="1" type="ORF">BGZ65_000125</name>
</gene>